<reference evidence="13 14" key="1">
    <citation type="submission" date="2019-02" db="EMBL/GenBank/DDBJ databases">
        <title>Bacterial novel species Mucilaginibacter sp. 17JY9-4 isolated from soil.</title>
        <authorList>
            <person name="Jung H.-Y."/>
        </authorList>
    </citation>
    <scope>NUCLEOTIDE SEQUENCE [LARGE SCALE GENOMIC DNA]</scope>
    <source>
        <strain evidence="13 14">17JY9-4</strain>
    </source>
</reference>
<keyword evidence="3" id="KW-0808">Transferase</keyword>
<evidence type="ECO:0000256" key="8">
    <source>
        <dbReference type="ARBA" id="ARBA00022842"/>
    </source>
</evidence>
<dbReference type="InterPro" id="IPR001206">
    <property type="entry name" value="Diacylglycerol_kinase_cat_dom"/>
</dbReference>
<evidence type="ECO:0000256" key="7">
    <source>
        <dbReference type="ARBA" id="ARBA00022840"/>
    </source>
</evidence>
<accession>A0A4Q5LLA5</accession>
<evidence type="ECO:0000256" key="9">
    <source>
        <dbReference type="ARBA" id="ARBA00023098"/>
    </source>
</evidence>
<keyword evidence="5" id="KW-0547">Nucleotide-binding</keyword>
<dbReference type="NCBIfam" id="TIGR00147">
    <property type="entry name" value="YegS/Rv2252/BmrU family lipid kinase"/>
    <property type="match status" value="1"/>
</dbReference>
<evidence type="ECO:0000313" key="14">
    <source>
        <dbReference type="Proteomes" id="UP000293331"/>
    </source>
</evidence>
<keyword evidence="8" id="KW-0460">Magnesium</keyword>
<dbReference type="GO" id="GO:0008654">
    <property type="term" value="P:phospholipid biosynthetic process"/>
    <property type="evidence" value="ECO:0007669"/>
    <property type="project" value="UniProtKB-KW"/>
</dbReference>
<keyword evidence="7" id="KW-0067">ATP-binding</keyword>
<evidence type="ECO:0000256" key="5">
    <source>
        <dbReference type="ARBA" id="ARBA00022741"/>
    </source>
</evidence>
<dbReference type="PANTHER" id="PTHR12358">
    <property type="entry name" value="SPHINGOSINE KINASE"/>
    <property type="match status" value="1"/>
</dbReference>
<dbReference type="GO" id="GO:0016301">
    <property type="term" value="F:kinase activity"/>
    <property type="evidence" value="ECO:0007669"/>
    <property type="project" value="UniProtKB-KW"/>
</dbReference>
<dbReference type="SUPFAM" id="SSF111331">
    <property type="entry name" value="NAD kinase/diacylglycerol kinase-like"/>
    <property type="match status" value="1"/>
</dbReference>
<dbReference type="AlphaFoldDB" id="A0A4Q5LLA5"/>
<evidence type="ECO:0000256" key="11">
    <source>
        <dbReference type="ARBA" id="ARBA00023264"/>
    </source>
</evidence>
<dbReference type="RefSeq" id="WP_129877331.1">
    <property type="nucleotide sequence ID" value="NZ_SEWG01000005.1"/>
</dbReference>
<evidence type="ECO:0000256" key="2">
    <source>
        <dbReference type="ARBA" id="ARBA00022516"/>
    </source>
</evidence>
<dbReference type="PROSITE" id="PS50146">
    <property type="entry name" value="DAGK"/>
    <property type="match status" value="1"/>
</dbReference>
<dbReference type="GO" id="GO:0005886">
    <property type="term" value="C:plasma membrane"/>
    <property type="evidence" value="ECO:0007669"/>
    <property type="project" value="TreeGrafter"/>
</dbReference>
<comment type="cofactor">
    <cofactor evidence="1">
        <name>Mg(2+)</name>
        <dbReference type="ChEBI" id="CHEBI:18420"/>
    </cofactor>
</comment>
<dbReference type="InterPro" id="IPR005218">
    <property type="entry name" value="Diacylglycerol/lipid_kinase"/>
</dbReference>
<dbReference type="OrthoDB" id="9786026at2"/>
<dbReference type="PANTHER" id="PTHR12358:SF106">
    <property type="entry name" value="LIPID KINASE YEGS"/>
    <property type="match status" value="1"/>
</dbReference>
<dbReference type="InterPro" id="IPR045540">
    <property type="entry name" value="YegS/DAGK_C"/>
</dbReference>
<dbReference type="InterPro" id="IPR017438">
    <property type="entry name" value="ATP-NAD_kinase_N"/>
</dbReference>
<dbReference type="InterPro" id="IPR050187">
    <property type="entry name" value="Lipid_Phosphate_FormReg"/>
</dbReference>
<dbReference type="GO" id="GO:0005524">
    <property type="term" value="F:ATP binding"/>
    <property type="evidence" value="ECO:0007669"/>
    <property type="project" value="UniProtKB-KW"/>
</dbReference>
<dbReference type="Gene3D" id="3.40.50.10330">
    <property type="entry name" value="Probable inorganic polyphosphate/atp-NAD kinase, domain 1"/>
    <property type="match status" value="1"/>
</dbReference>
<evidence type="ECO:0000256" key="10">
    <source>
        <dbReference type="ARBA" id="ARBA00023209"/>
    </source>
</evidence>
<keyword evidence="11" id="KW-1208">Phospholipid metabolism</keyword>
<sequence length="306" mass="33288">MKRKALFIINPVSGGKKKDGVPELVEKYLDPTVFEYDIEFTTGIFHAHDLARAAVGEYEVIVAVGGDGTVNEVASAIAGTDTVLGIMPYGSGNGLARFLGIPMDAAEALKTMNFGRTISIDAGKMNGQWFFNMAGMGFDAHISHVFANGSEKRGFVSYFKSSIKEISNYQSKTYHVEIDGVPYDREAFMLSMANSSQYGNNAHVSPHASVQDGMLDVCIIKPFPLWRFPEMGLRMFTKSADSSKYVEIIKGKNIHITRQQEGPIHLDGEPQVAGTDIKIEVVPGALNVIVGAAYKPHPNPPREGGL</sequence>
<dbReference type="Proteomes" id="UP000293331">
    <property type="component" value="Unassembled WGS sequence"/>
</dbReference>
<feature type="domain" description="DAGKc" evidence="12">
    <location>
        <begin position="1"/>
        <end position="129"/>
    </location>
</feature>
<dbReference type="InterPro" id="IPR016064">
    <property type="entry name" value="NAD/diacylglycerol_kinase_sf"/>
</dbReference>
<keyword evidence="9" id="KW-0443">Lipid metabolism</keyword>
<keyword evidence="6 13" id="KW-0418">Kinase</keyword>
<evidence type="ECO:0000313" key="13">
    <source>
        <dbReference type="EMBL" id="RYU89472.1"/>
    </source>
</evidence>
<evidence type="ECO:0000256" key="6">
    <source>
        <dbReference type="ARBA" id="ARBA00022777"/>
    </source>
</evidence>
<dbReference type="Pfam" id="PF00781">
    <property type="entry name" value="DAGK_cat"/>
    <property type="match status" value="1"/>
</dbReference>
<dbReference type="SMART" id="SM00046">
    <property type="entry name" value="DAGKc"/>
    <property type="match status" value="1"/>
</dbReference>
<keyword evidence="4" id="KW-0479">Metal-binding</keyword>
<comment type="caution">
    <text evidence="13">The sequence shown here is derived from an EMBL/GenBank/DDBJ whole genome shotgun (WGS) entry which is preliminary data.</text>
</comment>
<dbReference type="EMBL" id="SEWG01000005">
    <property type="protein sequence ID" value="RYU89472.1"/>
    <property type="molecule type" value="Genomic_DNA"/>
</dbReference>
<evidence type="ECO:0000256" key="4">
    <source>
        <dbReference type="ARBA" id="ARBA00022723"/>
    </source>
</evidence>
<dbReference type="GO" id="GO:0046872">
    <property type="term" value="F:metal ion binding"/>
    <property type="evidence" value="ECO:0007669"/>
    <property type="project" value="UniProtKB-KW"/>
</dbReference>
<name>A0A4Q5LLA5_9SPHI</name>
<protein>
    <submittedName>
        <fullName evidence="13">Diacylglycerol kinase family lipid kinase</fullName>
    </submittedName>
</protein>
<keyword evidence="2" id="KW-0444">Lipid biosynthesis</keyword>
<evidence type="ECO:0000256" key="1">
    <source>
        <dbReference type="ARBA" id="ARBA00001946"/>
    </source>
</evidence>
<keyword evidence="10" id="KW-0594">Phospholipid biosynthesis</keyword>
<proteinExistence type="predicted"/>
<dbReference type="Gene3D" id="2.60.200.40">
    <property type="match status" value="1"/>
</dbReference>
<evidence type="ECO:0000259" key="12">
    <source>
        <dbReference type="PROSITE" id="PS50146"/>
    </source>
</evidence>
<evidence type="ECO:0000256" key="3">
    <source>
        <dbReference type="ARBA" id="ARBA00022679"/>
    </source>
</evidence>
<organism evidence="13 14">
    <name type="scientific">Mucilaginibacter terrigena</name>
    <dbReference type="NCBI Taxonomy" id="2492395"/>
    <lineage>
        <taxon>Bacteria</taxon>
        <taxon>Pseudomonadati</taxon>
        <taxon>Bacteroidota</taxon>
        <taxon>Sphingobacteriia</taxon>
        <taxon>Sphingobacteriales</taxon>
        <taxon>Sphingobacteriaceae</taxon>
        <taxon>Mucilaginibacter</taxon>
    </lineage>
</organism>
<keyword evidence="14" id="KW-1185">Reference proteome</keyword>
<dbReference type="Pfam" id="PF19279">
    <property type="entry name" value="YegS_C"/>
    <property type="match status" value="1"/>
</dbReference>
<gene>
    <name evidence="13" type="ORF">EWM62_14215</name>
</gene>